<proteinExistence type="inferred from homology"/>
<dbReference type="Proteomes" id="UP000554235">
    <property type="component" value="Unassembled WGS sequence"/>
</dbReference>
<keyword evidence="3" id="KW-0489">Methyltransferase</keyword>
<name>A0A8H4PB47_9HYPO</name>
<evidence type="ECO:0000313" key="3">
    <source>
        <dbReference type="EMBL" id="KAF4464268.1"/>
    </source>
</evidence>
<dbReference type="Gene3D" id="3.40.50.150">
    <property type="entry name" value="Vaccinia Virus protein VP39"/>
    <property type="match status" value="1"/>
</dbReference>
<comment type="similarity">
    <text evidence="1">Belongs to the methyltransferase superfamily. LaeA methyltransferase family.</text>
</comment>
<dbReference type="GO" id="GO:0032259">
    <property type="term" value="P:methylation"/>
    <property type="evidence" value="ECO:0007669"/>
    <property type="project" value="UniProtKB-KW"/>
</dbReference>
<dbReference type="OrthoDB" id="2013972at2759"/>
<comment type="caution">
    <text evidence="3">The sequence shown here is derived from an EMBL/GenBank/DDBJ whole genome shotgun (WGS) entry which is preliminary data.</text>
</comment>
<accession>A0A8H4PB47</accession>
<sequence>MHFTTILATALSLALGSQAWTTGNDGVRRANNNVHKIGNCTQKHNPIGDYCAYWTDNNSNWVKGQYNIPNDDQENERLDLQHHLFLLTLDNKLGLSPPNLSGHKVKRVLDLGTGTGIWAMDFGDEHPEAEAVGVDLSPIQPSLMMNFSVTNWTDYLRKGFENLAPCGYMEVQEIDAFHGSDDGTLTKNHALFRWCDHLRNAAGKLGRPYEKTENLKRFMAEVGFTDIHETLFKWPINQWPKDKRFKELGAWHNENSTSFLEAATLAPLTRGLGWSAEEVRTFLTEVRKDLNNPKIHAYSPVRVVYGRKPEP</sequence>
<feature type="signal peptide" evidence="2">
    <location>
        <begin position="1"/>
        <end position="19"/>
    </location>
</feature>
<reference evidence="3 4" key="1">
    <citation type="submission" date="2020-01" db="EMBL/GenBank/DDBJ databases">
        <title>Identification and distribution of gene clusters putatively required for synthesis of sphingolipid metabolism inhibitors in phylogenetically diverse species of the filamentous fungus Fusarium.</title>
        <authorList>
            <person name="Kim H.-S."/>
            <person name="Busman M."/>
            <person name="Brown D.W."/>
            <person name="Divon H."/>
            <person name="Uhlig S."/>
            <person name="Proctor R.H."/>
        </authorList>
    </citation>
    <scope>NUCLEOTIDE SEQUENCE [LARGE SCALE GENOMIC DNA]</scope>
    <source>
        <strain evidence="3 4">NRRL 20459</strain>
    </source>
</reference>
<protein>
    <submittedName>
        <fullName evidence="3">Methyltransferase</fullName>
    </submittedName>
</protein>
<evidence type="ECO:0000256" key="1">
    <source>
        <dbReference type="ARBA" id="ARBA00038158"/>
    </source>
</evidence>
<feature type="chain" id="PRO_5034001759" evidence="2">
    <location>
        <begin position="20"/>
        <end position="311"/>
    </location>
</feature>
<dbReference type="SUPFAM" id="SSF53335">
    <property type="entry name" value="S-adenosyl-L-methionine-dependent methyltransferases"/>
    <property type="match status" value="1"/>
</dbReference>
<dbReference type="PANTHER" id="PTHR43591">
    <property type="entry name" value="METHYLTRANSFERASE"/>
    <property type="match status" value="1"/>
</dbReference>
<gene>
    <name evidence="3" type="ORF">FALBO_8901</name>
</gene>
<evidence type="ECO:0000313" key="4">
    <source>
        <dbReference type="Proteomes" id="UP000554235"/>
    </source>
</evidence>
<keyword evidence="3" id="KW-0808">Transferase</keyword>
<keyword evidence="4" id="KW-1185">Reference proteome</keyword>
<keyword evidence="2" id="KW-0732">Signal</keyword>
<dbReference type="EMBL" id="JAADYS010001218">
    <property type="protein sequence ID" value="KAF4464268.1"/>
    <property type="molecule type" value="Genomic_DNA"/>
</dbReference>
<organism evidence="3 4">
    <name type="scientific">Fusarium albosuccineum</name>
    <dbReference type="NCBI Taxonomy" id="1237068"/>
    <lineage>
        <taxon>Eukaryota</taxon>
        <taxon>Fungi</taxon>
        <taxon>Dikarya</taxon>
        <taxon>Ascomycota</taxon>
        <taxon>Pezizomycotina</taxon>
        <taxon>Sordariomycetes</taxon>
        <taxon>Hypocreomycetidae</taxon>
        <taxon>Hypocreales</taxon>
        <taxon>Nectriaceae</taxon>
        <taxon>Fusarium</taxon>
        <taxon>Fusarium decemcellulare species complex</taxon>
    </lineage>
</organism>
<dbReference type="PANTHER" id="PTHR43591:SF31">
    <property type="entry name" value="LAEA-LIKE, PUTATIVE (AFU_ORTHOLOGUE AFUA_8G01930)-RELATED"/>
    <property type="match status" value="1"/>
</dbReference>
<dbReference type="InterPro" id="IPR029063">
    <property type="entry name" value="SAM-dependent_MTases_sf"/>
</dbReference>
<dbReference type="AlphaFoldDB" id="A0A8H4PB47"/>
<dbReference type="GO" id="GO:0008168">
    <property type="term" value="F:methyltransferase activity"/>
    <property type="evidence" value="ECO:0007669"/>
    <property type="project" value="UniProtKB-KW"/>
</dbReference>
<dbReference type="CDD" id="cd02440">
    <property type="entry name" value="AdoMet_MTases"/>
    <property type="match status" value="1"/>
</dbReference>
<evidence type="ECO:0000256" key="2">
    <source>
        <dbReference type="SAM" id="SignalP"/>
    </source>
</evidence>